<feature type="region of interest" description="Disordered" evidence="1">
    <location>
        <begin position="1"/>
        <end position="117"/>
    </location>
</feature>
<sequence length="243" mass="28251">MPRQEKLAFTRRPAKVLGGAGHRPLRKSDLLPPRFKQRIGEKAKLDKDVHALNRPGTAEPHLPTPPPAPFPEKDSSEEEEEPAPEDLLKRTKFRYKKAQKSRKEAQKEYNRVKDPEDGSLESRIAYAMLEDASTWETRYKREYKDAKRGEDTTDYLGEIRKEEEERFGRPLWRRGGRWPEPGIKEVPGETREETYGRIVMRRGYDPDIPRVPKYQRPYYCGGEGERTRSGRLVSRETEAEGEG</sequence>
<proteinExistence type="predicted"/>
<feature type="compositionally biased region" description="Basic and acidic residues" evidence="1">
    <location>
        <begin position="101"/>
        <end position="116"/>
    </location>
</feature>
<dbReference type="Proteomes" id="UP000799537">
    <property type="component" value="Unassembled WGS sequence"/>
</dbReference>
<reference evidence="2" key="1">
    <citation type="journal article" date="2020" name="Stud. Mycol.">
        <title>101 Dothideomycetes genomes: a test case for predicting lifestyles and emergence of pathogens.</title>
        <authorList>
            <person name="Haridas S."/>
            <person name="Albert R."/>
            <person name="Binder M."/>
            <person name="Bloem J."/>
            <person name="Labutti K."/>
            <person name="Salamov A."/>
            <person name="Andreopoulos B."/>
            <person name="Baker S."/>
            <person name="Barry K."/>
            <person name="Bills G."/>
            <person name="Bluhm B."/>
            <person name="Cannon C."/>
            <person name="Castanera R."/>
            <person name="Culley D."/>
            <person name="Daum C."/>
            <person name="Ezra D."/>
            <person name="Gonzalez J."/>
            <person name="Henrissat B."/>
            <person name="Kuo A."/>
            <person name="Liang C."/>
            <person name="Lipzen A."/>
            <person name="Lutzoni F."/>
            <person name="Magnuson J."/>
            <person name="Mondo S."/>
            <person name="Nolan M."/>
            <person name="Ohm R."/>
            <person name="Pangilinan J."/>
            <person name="Park H.-J."/>
            <person name="Ramirez L."/>
            <person name="Alfaro M."/>
            <person name="Sun H."/>
            <person name="Tritt A."/>
            <person name="Yoshinaga Y."/>
            <person name="Zwiers L.-H."/>
            <person name="Turgeon B."/>
            <person name="Goodwin S."/>
            <person name="Spatafora J."/>
            <person name="Crous P."/>
            <person name="Grigoriev I."/>
        </authorList>
    </citation>
    <scope>NUCLEOTIDE SEQUENCE</scope>
    <source>
        <strain evidence="2">ATCC 36951</strain>
    </source>
</reference>
<keyword evidence="3" id="KW-1185">Reference proteome</keyword>
<organism evidence="2 3">
    <name type="scientific">Zasmidium cellare ATCC 36951</name>
    <dbReference type="NCBI Taxonomy" id="1080233"/>
    <lineage>
        <taxon>Eukaryota</taxon>
        <taxon>Fungi</taxon>
        <taxon>Dikarya</taxon>
        <taxon>Ascomycota</taxon>
        <taxon>Pezizomycotina</taxon>
        <taxon>Dothideomycetes</taxon>
        <taxon>Dothideomycetidae</taxon>
        <taxon>Mycosphaerellales</taxon>
        <taxon>Mycosphaerellaceae</taxon>
        <taxon>Zasmidium</taxon>
    </lineage>
</organism>
<dbReference type="AlphaFoldDB" id="A0A6A6C3E7"/>
<dbReference type="GeneID" id="54562110"/>
<name>A0A6A6C3E7_ZASCE</name>
<accession>A0A6A6C3E7</accession>
<gene>
    <name evidence="2" type="ORF">M409DRAFT_28018</name>
</gene>
<feature type="region of interest" description="Disordered" evidence="1">
    <location>
        <begin position="211"/>
        <end position="243"/>
    </location>
</feature>
<feature type="compositionally biased region" description="Acidic residues" evidence="1">
    <location>
        <begin position="75"/>
        <end position="84"/>
    </location>
</feature>
<feature type="compositionally biased region" description="Basic and acidic residues" evidence="1">
    <location>
        <begin position="223"/>
        <end position="243"/>
    </location>
</feature>
<evidence type="ECO:0000256" key="1">
    <source>
        <dbReference type="SAM" id="MobiDB-lite"/>
    </source>
</evidence>
<feature type="compositionally biased region" description="Basic and acidic residues" evidence="1">
    <location>
        <begin position="38"/>
        <end position="51"/>
    </location>
</feature>
<dbReference type="RefSeq" id="XP_033662513.1">
    <property type="nucleotide sequence ID" value="XM_033808838.1"/>
</dbReference>
<evidence type="ECO:0000313" key="2">
    <source>
        <dbReference type="EMBL" id="KAF2161624.1"/>
    </source>
</evidence>
<evidence type="ECO:0000313" key="3">
    <source>
        <dbReference type="Proteomes" id="UP000799537"/>
    </source>
</evidence>
<dbReference type="EMBL" id="ML993618">
    <property type="protein sequence ID" value="KAF2161624.1"/>
    <property type="molecule type" value="Genomic_DNA"/>
</dbReference>
<feature type="compositionally biased region" description="Basic residues" evidence="1">
    <location>
        <begin position="90"/>
        <end position="100"/>
    </location>
</feature>
<protein>
    <submittedName>
        <fullName evidence="2">Uncharacterized protein</fullName>
    </submittedName>
</protein>